<dbReference type="InParanoid" id="A0A1X7VKN1"/>
<dbReference type="PANTHER" id="PTHR34415:SF1">
    <property type="entry name" value="INTEGRASE CATALYTIC DOMAIN-CONTAINING PROTEIN"/>
    <property type="match status" value="1"/>
</dbReference>
<dbReference type="AlphaFoldDB" id="A0A1X7VKN1"/>
<dbReference type="PANTHER" id="PTHR34415">
    <property type="entry name" value="INTEGRASE CATALYTIC DOMAIN-CONTAINING PROTEIN"/>
    <property type="match status" value="1"/>
</dbReference>
<protein>
    <submittedName>
        <fullName evidence="1">Uncharacterized protein</fullName>
    </submittedName>
</protein>
<organism evidence="1">
    <name type="scientific">Amphimedon queenslandica</name>
    <name type="common">Sponge</name>
    <dbReference type="NCBI Taxonomy" id="400682"/>
    <lineage>
        <taxon>Eukaryota</taxon>
        <taxon>Metazoa</taxon>
        <taxon>Porifera</taxon>
        <taxon>Demospongiae</taxon>
        <taxon>Heteroscleromorpha</taxon>
        <taxon>Haplosclerida</taxon>
        <taxon>Niphatidae</taxon>
        <taxon>Amphimedon</taxon>
    </lineage>
</organism>
<evidence type="ECO:0000313" key="1">
    <source>
        <dbReference type="EnsemblMetazoa" id="Aqu2.1.40474_001"/>
    </source>
</evidence>
<reference evidence="1" key="1">
    <citation type="submission" date="2017-05" db="UniProtKB">
        <authorList>
            <consortium name="EnsemblMetazoa"/>
        </authorList>
    </citation>
    <scope>IDENTIFICATION</scope>
</reference>
<dbReference type="EnsemblMetazoa" id="Aqu2.1.40474_001">
    <property type="protein sequence ID" value="Aqu2.1.40474_001"/>
    <property type="gene ID" value="Aqu2.1.40474"/>
</dbReference>
<accession>A0A1X7VKN1</accession>
<name>A0A1X7VKN1_AMPQE</name>
<sequence length="161" mass="18244">MSDLCWICQHNSAAIMRSTNLPIERQTAALQEATQHIDLVRKEREYYRSILNEAATLLEGLFTDPVTGLYSPPLSTPLAEMDIMAHYSFDYAQQVHFPSNPLQPGPIYFSLHVISVMESAHWTKQENQPVLIASRPYQVLPRLVLWSVVAEVQEEYGGITA</sequence>
<proteinExistence type="predicted"/>